<evidence type="ECO:0000256" key="1">
    <source>
        <dbReference type="SAM" id="MobiDB-lite"/>
    </source>
</evidence>
<accession>A0AAV5WB79</accession>
<dbReference type="Proteomes" id="UP001432322">
    <property type="component" value="Unassembled WGS sequence"/>
</dbReference>
<dbReference type="EMBL" id="BTSY01000005">
    <property type="protein sequence ID" value="GMT29092.1"/>
    <property type="molecule type" value="Genomic_DNA"/>
</dbReference>
<protein>
    <submittedName>
        <fullName evidence="2">Uncharacterized protein</fullName>
    </submittedName>
</protein>
<reference evidence="2" key="1">
    <citation type="submission" date="2023-10" db="EMBL/GenBank/DDBJ databases">
        <title>Genome assembly of Pristionchus species.</title>
        <authorList>
            <person name="Yoshida K."/>
            <person name="Sommer R.J."/>
        </authorList>
    </citation>
    <scope>NUCLEOTIDE SEQUENCE</scope>
    <source>
        <strain evidence="2">RS5133</strain>
    </source>
</reference>
<name>A0AAV5WB79_9BILA</name>
<gene>
    <name evidence="2" type="ORF">PFISCL1PPCAC_20389</name>
</gene>
<sequence length="170" mass="18840">MAEGARVRAMHGEDVSASYLASRASRRPSIGRGDTDDLSSSISALRNYVAQPAGYRSRTSSIESRVNGRLSRDHSRESIGVPSSASLVASVRKELAEVDQKESKEKRGVSAQPKDEPIKEEEWKERKRSARERSEARILSRQSSVGGMGTGANSSDEDYERDKEEARRKR</sequence>
<proteinExistence type="predicted"/>
<comment type="caution">
    <text evidence="2">The sequence shown here is derived from an EMBL/GenBank/DDBJ whole genome shotgun (WGS) entry which is preliminary data.</text>
</comment>
<evidence type="ECO:0000313" key="3">
    <source>
        <dbReference type="Proteomes" id="UP001432322"/>
    </source>
</evidence>
<keyword evidence="3" id="KW-1185">Reference proteome</keyword>
<feature type="region of interest" description="Disordered" evidence="1">
    <location>
        <begin position="1"/>
        <end position="40"/>
    </location>
</feature>
<evidence type="ECO:0000313" key="2">
    <source>
        <dbReference type="EMBL" id="GMT29092.1"/>
    </source>
</evidence>
<feature type="compositionally biased region" description="Basic and acidic residues" evidence="1">
    <location>
        <begin position="91"/>
        <end position="138"/>
    </location>
</feature>
<feature type="compositionally biased region" description="Basic and acidic residues" evidence="1">
    <location>
        <begin position="160"/>
        <end position="170"/>
    </location>
</feature>
<feature type="region of interest" description="Disordered" evidence="1">
    <location>
        <begin position="52"/>
        <end position="170"/>
    </location>
</feature>
<dbReference type="AlphaFoldDB" id="A0AAV5WB79"/>
<organism evidence="2 3">
    <name type="scientific">Pristionchus fissidentatus</name>
    <dbReference type="NCBI Taxonomy" id="1538716"/>
    <lineage>
        <taxon>Eukaryota</taxon>
        <taxon>Metazoa</taxon>
        <taxon>Ecdysozoa</taxon>
        <taxon>Nematoda</taxon>
        <taxon>Chromadorea</taxon>
        <taxon>Rhabditida</taxon>
        <taxon>Rhabditina</taxon>
        <taxon>Diplogasteromorpha</taxon>
        <taxon>Diplogasteroidea</taxon>
        <taxon>Neodiplogasteridae</taxon>
        <taxon>Pristionchus</taxon>
    </lineage>
</organism>